<dbReference type="GO" id="GO:0016787">
    <property type="term" value="F:hydrolase activity"/>
    <property type="evidence" value="ECO:0007669"/>
    <property type="project" value="UniProtKB-KW"/>
</dbReference>
<organism evidence="1 2">
    <name type="scientific">Paenibacillus aurantiacus</name>
    <dbReference type="NCBI Taxonomy" id="1936118"/>
    <lineage>
        <taxon>Bacteria</taxon>
        <taxon>Bacillati</taxon>
        <taxon>Bacillota</taxon>
        <taxon>Bacilli</taxon>
        <taxon>Bacillales</taxon>
        <taxon>Paenibacillaceae</taxon>
        <taxon>Paenibacillus</taxon>
    </lineage>
</organism>
<protein>
    <submittedName>
        <fullName evidence="1">Alpha/beta hydrolase</fullName>
    </submittedName>
</protein>
<keyword evidence="1" id="KW-0378">Hydrolase</keyword>
<dbReference type="PANTHER" id="PTHR48098">
    <property type="entry name" value="ENTEROCHELIN ESTERASE-RELATED"/>
    <property type="match status" value="1"/>
</dbReference>
<comment type="caution">
    <text evidence="1">The sequence shown here is derived from an EMBL/GenBank/DDBJ whole genome shotgun (WGS) entry which is preliminary data.</text>
</comment>
<dbReference type="Proteomes" id="UP001589747">
    <property type="component" value="Unassembled WGS sequence"/>
</dbReference>
<dbReference type="PANTHER" id="PTHR48098:SF1">
    <property type="entry name" value="DIACYLGLYCEROL ACYLTRANSFERASE_MYCOLYLTRANSFERASE AG85A"/>
    <property type="match status" value="1"/>
</dbReference>
<dbReference type="SUPFAM" id="SSF53474">
    <property type="entry name" value="alpha/beta-Hydrolases"/>
    <property type="match status" value="1"/>
</dbReference>
<proteinExistence type="predicted"/>
<gene>
    <name evidence="1" type="ORF">ACFFSY_26025</name>
</gene>
<dbReference type="RefSeq" id="WP_377499663.1">
    <property type="nucleotide sequence ID" value="NZ_JBHMDO010000042.1"/>
</dbReference>
<keyword evidence="2" id="KW-1185">Reference proteome</keyword>
<evidence type="ECO:0000313" key="1">
    <source>
        <dbReference type="EMBL" id="MFB9329411.1"/>
    </source>
</evidence>
<dbReference type="InterPro" id="IPR029058">
    <property type="entry name" value="AB_hydrolase_fold"/>
</dbReference>
<dbReference type="EMBL" id="JBHMDO010000042">
    <property type="protein sequence ID" value="MFB9329411.1"/>
    <property type="molecule type" value="Genomic_DNA"/>
</dbReference>
<reference evidence="1 2" key="1">
    <citation type="submission" date="2024-09" db="EMBL/GenBank/DDBJ databases">
        <authorList>
            <person name="Sun Q."/>
            <person name="Mori K."/>
        </authorList>
    </citation>
    <scope>NUCLEOTIDE SEQUENCE [LARGE SCALE GENOMIC DNA]</scope>
    <source>
        <strain evidence="1 2">TISTR 2452</strain>
    </source>
</reference>
<accession>A0ABV5KXT9</accession>
<dbReference type="InterPro" id="IPR050583">
    <property type="entry name" value="Mycobacterial_A85_antigen"/>
</dbReference>
<dbReference type="InterPro" id="IPR000801">
    <property type="entry name" value="Esterase-like"/>
</dbReference>
<dbReference type="Pfam" id="PF00756">
    <property type="entry name" value="Esterase"/>
    <property type="match status" value="1"/>
</dbReference>
<sequence length="282" mass="31737">MALAHVEFFAETLGLQSSIDVILPERSRRRVGLESADVSPPYPVLYLLHGASDNHTCWQRFSSIERYAADKGLVVVMPAVQYSFYSDMKQGFPYWTYLTEELPEIVRAFFPVSDQREDTFAAGLSMGGYGAFKLGIRQPERFAAVASLSGSLSQRSRIVTDPNAGFHNPILFEMARLTFGSAEAYDGSEHDLAHVLEGRIKEGARLPKFYQACGTADFNLDINRNFHRQFAGRVDLTYLETTDAGHEWHYWDTAIQDVLDWLPIRRASADGEHDSNGDERGE</sequence>
<evidence type="ECO:0000313" key="2">
    <source>
        <dbReference type="Proteomes" id="UP001589747"/>
    </source>
</evidence>
<dbReference type="Gene3D" id="3.40.50.1820">
    <property type="entry name" value="alpha/beta hydrolase"/>
    <property type="match status" value="1"/>
</dbReference>
<name>A0ABV5KXT9_9BACL</name>